<dbReference type="AlphaFoldDB" id="A0A146F517"/>
<reference evidence="2" key="2">
    <citation type="submission" date="2016-02" db="EMBL/GenBank/DDBJ databases">
        <title>Genome sequencing of Aspergillus luchuensis NBRC 4314.</title>
        <authorList>
            <person name="Yamada O."/>
        </authorList>
    </citation>
    <scope>NUCLEOTIDE SEQUENCE [LARGE SCALE GENOMIC DNA]</scope>
    <source>
        <strain evidence="2">RIB 2604</strain>
    </source>
</reference>
<accession>A0A146F517</accession>
<organism evidence="1 2">
    <name type="scientific">Aspergillus kawachii</name>
    <name type="common">White koji mold</name>
    <name type="synonym">Aspergillus awamori var. kawachi</name>
    <dbReference type="NCBI Taxonomy" id="1069201"/>
    <lineage>
        <taxon>Eukaryota</taxon>
        <taxon>Fungi</taxon>
        <taxon>Dikarya</taxon>
        <taxon>Ascomycota</taxon>
        <taxon>Pezizomycotina</taxon>
        <taxon>Eurotiomycetes</taxon>
        <taxon>Eurotiomycetidae</taxon>
        <taxon>Eurotiales</taxon>
        <taxon>Aspergillaceae</taxon>
        <taxon>Aspergillus</taxon>
        <taxon>Aspergillus subgen. Circumdati</taxon>
    </lineage>
</organism>
<gene>
    <name evidence="1" type="ORF">RIB2604_00803220</name>
</gene>
<keyword evidence="1" id="KW-0670">Pyruvate</keyword>
<keyword evidence="1" id="KW-0808">Transferase</keyword>
<dbReference type="EMBL" id="BCWF01000008">
    <property type="protein sequence ID" value="GAT20843.1"/>
    <property type="molecule type" value="Genomic_DNA"/>
</dbReference>
<name>A0A146F517_ASPKA</name>
<dbReference type="Proteomes" id="UP000075230">
    <property type="component" value="Unassembled WGS sequence"/>
</dbReference>
<evidence type="ECO:0000313" key="1">
    <source>
        <dbReference type="EMBL" id="GAT20843.1"/>
    </source>
</evidence>
<comment type="caution">
    <text evidence="1">The sequence shown here is derived from an EMBL/GenBank/DDBJ whole genome shotgun (WGS) entry which is preliminary data.</text>
</comment>
<proteinExistence type="predicted"/>
<sequence length="198" mass="21433">MHLSRLATAPREKPLGAGWRIAMSPRAGMNPLQTTEVTKRVVYAVRQRRAVGGGSGMGPPAMSQGPSLLLFDQLHTPVGHLTSPRKEGTDLESNRVDLARTASRQGGRPGPCARPRAVDQLAARDGRQDAVGRWASPTNHFRTTERLHAGWPATRRRSTCRAGAADRPALTTRARQAGVRCPRRVACVLAKGIDQLAR</sequence>
<dbReference type="GO" id="GO:0016740">
    <property type="term" value="F:transferase activity"/>
    <property type="evidence" value="ECO:0007669"/>
    <property type="project" value="UniProtKB-KW"/>
</dbReference>
<protein>
    <submittedName>
        <fullName evidence="1">Dihydrolipoamide acetyltransferase component of pyruvate dehydrogenase</fullName>
    </submittedName>
</protein>
<reference evidence="1 2" key="1">
    <citation type="journal article" date="2016" name="DNA Res.">
        <title>Genome sequence of Aspergillus luchuensis NBRC 4314.</title>
        <authorList>
            <person name="Yamada O."/>
            <person name="Machida M."/>
            <person name="Hosoyama A."/>
            <person name="Goto M."/>
            <person name="Takahashi T."/>
            <person name="Futagami T."/>
            <person name="Yamagata Y."/>
            <person name="Takeuchi M."/>
            <person name="Kobayashi T."/>
            <person name="Koike H."/>
            <person name="Abe K."/>
            <person name="Asai K."/>
            <person name="Arita M."/>
            <person name="Fujita N."/>
            <person name="Fukuda K."/>
            <person name="Higa K."/>
            <person name="Horikawa H."/>
            <person name="Ishikawa T."/>
            <person name="Jinno K."/>
            <person name="Kato Y."/>
            <person name="Kirimura K."/>
            <person name="Mizutani O."/>
            <person name="Nakasone K."/>
            <person name="Sano M."/>
            <person name="Shiraishi Y."/>
            <person name="Tsukahara M."/>
            <person name="Gomi K."/>
        </authorList>
    </citation>
    <scope>NUCLEOTIDE SEQUENCE [LARGE SCALE GENOMIC DNA]</scope>
    <source>
        <strain evidence="1 2">RIB 2604</strain>
    </source>
</reference>
<evidence type="ECO:0000313" key="2">
    <source>
        <dbReference type="Proteomes" id="UP000075230"/>
    </source>
</evidence>